<feature type="transmembrane region" description="Helical" evidence="1">
    <location>
        <begin position="195"/>
        <end position="216"/>
    </location>
</feature>
<keyword evidence="2" id="KW-1185">Reference proteome</keyword>
<dbReference type="WBParaSite" id="MhA1_Contig1700.frz3.gene2">
    <property type="protein sequence ID" value="MhA1_Contig1700.frz3.gene2"/>
    <property type="gene ID" value="MhA1_Contig1700.frz3.gene2"/>
</dbReference>
<reference evidence="3" key="1">
    <citation type="submission" date="2016-11" db="UniProtKB">
        <authorList>
            <consortium name="WormBaseParasite"/>
        </authorList>
    </citation>
    <scope>IDENTIFICATION</scope>
</reference>
<accession>A0A1I8B8Y7</accession>
<dbReference type="Proteomes" id="UP000095281">
    <property type="component" value="Unplaced"/>
</dbReference>
<name>A0A1I8B8Y7_MELHA</name>
<feature type="transmembrane region" description="Helical" evidence="1">
    <location>
        <begin position="228"/>
        <end position="249"/>
    </location>
</feature>
<proteinExistence type="predicted"/>
<keyword evidence="1" id="KW-0472">Membrane</keyword>
<protein>
    <submittedName>
        <fullName evidence="3">Transmembrane protein</fullName>
    </submittedName>
</protein>
<evidence type="ECO:0000313" key="2">
    <source>
        <dbReference type="Proteomes" id="UP000095281"/>
    </source>
</evidence>
<dbReference type="AlphaFoldDB" id="A0A1I8B8Y7"/>
<keyword evidence="1" id="KW-0812">Transmembrane</keyword>
<organism evidence="2 3">
    <name type="scientific">Meloidogyne hapla</name>
    <name type="common">Root-knot nematode worm</name>
    <dbReference type="NCBI Taxonomy" id="6305"/>
    <lineage>
        <taxon>Eukaryota</taxon>
        <taxon>Metazoa</taxon>
        <taxon>Ecdysozoa</taxon>
        <taxon>Nematoda</taxon>
        <taxon>Chromadorea</taxon>
        <taxon>Rhabditida</taxon>
        <taxon>Tylenchina</taxon>
        <taxon>Tylenchomorpha</taxon>
        <taxon>Tylenchoidea</taxon>
        <taxon>Meloidogynidae</taxon>
        <taxon>Meloidogyninae</taxon>
        <taxon>Meloidogyne</taxon>
    </lineage>
</organism>
<keyword evidence="1" id="KW-1133">Transmembrane helix</keyword>
<sequence length="450" mass="51769">LSLINFVEGLKELKHLLASYFVGGYKMNCSNKGPDFLQLNKILLLQNFVKQKKFFGILLFVRQWNKIEIKELYVLYIADDFEYVKTCFDVSQFNKLIQKFLQSMGKLEESGFVPINVNQMNEMELEYLLNLLIVGEKDYTNSWIDDFHWNKFLLNFPQTLESLEELSCVVPINIYFNDQQKSHKNRRKILKLNRALLWSISFAIFGCNIGFANAVPDLPFYCPLNFEYLFATLLPFLLIICGTTITCCWHKKNTYVIAEEVQELNDSFEDNVSVEDNLDFDEETVQSEEIIDDLAIEQNKDEIENKTEADEFNDPNGRMIQASYYKQDNSSPSAYLQAPPNWKPGWSAWMSNTSFVGQQSAGRFHILAKVKENHGRVDYVFAALTKGEIRDPPNTDAELLHSGYNAGLYVERYFRENGKDLEGKLTFQYYPHDQKKSGPSAGGAAAVAGL</sequence>
<evidence type="ECO:0000313" key="3">
    <source>
        <dbReference type="WBParaSite" id="MhA1_Contig1700.frz3.gene2"/>
    </source>
</evidence>
<evidence type="ECO:0000256" key="1">
    <source>
        <dbReference type="SAM" id="Phobius"/>
    </source>
</evidence>